<dbReference type="PROSITE" id="PS51987">
    <property type="entry name" value="GS_CATALYTIC"/>
    <property type="match status" value="1"/>
</dbReference>
<evidence type="ECO:0000256" key="3">
    <source>
        <dbReference type="ARBA" id="ARBA00022741"/>
    </source>
</evidence>
<proteinExistence type="inferred from homology"/>
<dbReference type="Pfam" id="PF00120">
    <property type="entry name" value="Gln-synt_C"/>
    <property type="match status" value="1"/>
</dbReference>
<dbReference type="EMBL" id="NDXW01000001">
    <property type="protein sequence ID" value="RDH46101.1"/>
    <property type="molecule type" value="Genomic_DNA"/>
</dbReference>
<keyword evidence="9" id="KW-1185">Reference proteome</keyword>
<name>A0A4V1IP60_9GAMM</name>
<evidence type="ECO:0000313" key="8">
    <source>
        <dbReference type="EMBL" id="RDH46101.1"/>
    </source>
</evidence>
<dbReference type="GO" id="GO:0042402">
    <property type="term" value="P:biogenic amine catabolic process"/>
    <property type="evidence" value="ECO:0007669"/>
    <property type="project" value="UniProtKB-ARBA"/>
</dbReference>
<dbReference type="GO" id="GO:0004356">
    <property type="term" value="F:glutamine synthetase activity"/>
    <property type="evidence" value="ECO:0007669"/>
    <property type="project" value="InterPro"/>
</dbReference>
<dbReference type="SUPFAM" id="SSF55931">
    <property type="entry name" value="Glutamine synthetase/guanido kinase"/>
    <property type="match status" value="1"/>
</dbReference>
<evidence type="ECO:0000313" key="9">
    <source>
        <dbReference type="Proteomes" id="UP000257039"/>
    </source>
</evidence>
<evidence type="ECO:0000256" key="4">
    <source>
        <dbReference type="ARBA" id="ARBA00022840"/>
    </source>
</evidence>
<gene>
    <name evidence="8" type="ORF">B9G39_23090</name>
</gene>
<feature type="domain" description="GS catalytic" evidence="7">
    <location>
        <begin position="113"/>
        <end position="450"/>
    </location>
</feature>
<evidence type="ECO:0000256" key="5">
    <source>
        <dbReference type="PROSITE-ProRule" id="PRU01331"/>
    </source>
</evidence>
<dbReference type="PANTHER" id="PTHR43785:SF12">
    <property type="entry name" value="TYPE-1 GLUTAMINE SYNTHETASE 2"/>
    <property type="match status" value="1"/>
</dbReference>
<evidence type="ECO:0000256" key="1">
    <source>
        <dbReference type="ARBA" id="ARBA00009897"/>
    </source>
</evidence>
<dbReference type="FunFam" id="3.30.590.10:FF:000005">
    <property type="entry name" value="Probable glutamine synthetase"/>
    <property type="match status" value="1"/>
</dbReference>
<dbReference type="RefSeq" id="WP_094788913.1">
    <property type="nucleotide sequence ID" value="NZ_NDXW01000001.1"/>
</dbReference>
<sequence>MDSLKNVKQIINNHPASHIKVGVFDIDGIMLGKYLSKKKFINALENGFNFCDVVLGWDSKDQLYDNVQHTGWHTGYPDASLEILPETVRSIPFENNLPLFLTQFVGKSAEVCPRQVLQRVLQQAEQMDIDVYAAFEYEFFVFAENADSVRDKKFAELKPFTPDYFGYSVIRNSVHAELYHELLSLAETMQFPIEGIHTETGPGVIEAALAYTEGLKAADQAALFKTFTKVFAQRRGLMATFMAKWSPEFPGQSGHLHVSLRSKKTGKPLFFDADETHHMSEIQQYFVAGLQQLMPEFTALMAPTINSYRRLIPDYWAPTHATWGVENRTTALRVIPGNEYSQRVEHRLPGADANPYLVLAAVVAAGLWGIQQQQKPSAAITGNAYALKEESLALPNNLWDAAQLFKSSTAAETFFGEGFVSHFASTREWEVRQFRKHISSWELDRYFEII</sequence>
<dbReference type="GO" id="GO:0006576">
    <property type="term" value="P:biogenic amine metabolic process"/>
    <property type="evidence" value="ECO:0007669"/>
    <property type="project" value="UniProtKB-ARBA"/>
</dbReference>
<keyword evidence="3" id="KW-0547">Nucleotide-binding</keyword>
<dbReference type="Gene3D" id="3.30.590.10">
    <property type="entry name" value="Glutamine synthetase/guanido kinase, catalytic domain"/>
    <property type="match status" value="1"/>
</dbReference>
<keyword evidence="2" id="KW-0436">Ligase</keyword>
<dbReference type="SMART" id="SM01230">
    <property type="entry name" value="Gln-synt_C"/>
    <property type="match status" value="1"/>
</dbReference>
<dbReference type="Proteomes" id="UP000257039">
    <property type="component" value="Unassembled WGS sequence"/>
</dbReference>
<accession>A0A4V1IP60</accession>
<evidence type="ECO:0000256" key="6">
    <source>
        <dbReference type="RuleBase" id="RU000384"/>
    </source>
</evidence>
<dbReference type="GO" id="GO:0005524">
    <property type="term" value="F:ATP binding"/>
    <property type="evidence" value="ECO:0007669"/>
    <property type="project" value="UniProtKB-KW"/>
</dbReference>
<dbReference type="AlphaFoldDB" id="A0A4V1IP60"/>
<organism evidence="8 9">
    <name type="scientific">Zooshikella ganghwensis</name>
    <dbReference type="NCBI Taxonomy" id="202772"/>
    <lineage>
        <taxon>Bacteria</taxon>
        <taxon>Pseudomonadati</taxon>
        <taxon>Pseudomonadota</taxon>
        <taxon>Gammaproteobacteria</taxon>
        <taxon>Oceanospirillales</taxon>
        <taxon>Zooshikellaceae</taxon>
        <taxon>Zooshikella</taxon>
    </lineage>
</organism>
<comment type="similarity">
    <text evidence="1 5 6">Belongs to the glutamine synthetase family.</text>
</comment>
<dbReference type="PANTHER" id="PTHR43785">
    <property type="entry name" value="GAMMA-GLUTAMYLPUTRESCINE SYNTHETASE"/>
    <property type="match status" value="1"/>
</dbReference>
<comment type="caution">
    <text evidence="8">The sequence shown here is derived from an EMBL/GenBank/DDBJ whole genome shotgun (WGS) entry which is preliminary data.</text>
</comment>
<dbReference type="InterPro" id="IPR008146">
    <property type="entry name" value="Gln_synth_cat_dom"/>
</dbReference>
<dbReference type="InterPro" id="IPR014746">
    <property type="entry name" value="Gln_synth/guanido_kin_cat_dom"/>
</dbReference>
<evidence type="ECO:0000256" key="2">
    <source>
        <dbReference type="ARBA" id="ARBA00022598"/>
    </source>
</evidence>
<evidence type="ECO:0000259" key="7">
    <source>
        <dbReference type="PROSITE" id="PS51987"/>
    </source>
</evidence>
<reference evidence="8 9" key="1">
    <citation type="submission" date="2017-04" db="EMBL/GenBank/DDBJ databases">
        <title>Draft genome sequence of Zooshikella ganghwensis VG4 isolated from Red Sea sediments.</title>
        <authorList>
            <person name="Rehman Z."/>
            <person name="Alam I."/>
            <person name="Kamau A."/>
            <person name="Bajic V."/>
            <person name="Leiknes T."/>
        </authorList>
    </citation>
    <scope>NUCLEOTIDE SEQUENCE [LARGE SCALE GENOMIC DNA]</scope>
    <source>
        <strain evidence="8 9">VG4</strain>
    </source>
</reference>
<keyword evidence="4" id="KW-0067">ATP-binding</keyword>
<protein>
    <submittedName>
        <fullName evidence="8">Glutamine synthetase</fullName>
    </submittedName>
</protein>